<name>A0A6J3MI60_9PEZI</name>
<proteinExistence type="inferred from homology"/>
<feature type="transmembrane region" description="Helical" evidence="5">
    <location>
        <begin position="169"/>
        <end position="189"/>
    </location>
</feature>
<keyword evidence="5" id="KW-0256">Endoplasmic reticulum</keyword>
<gene>
    <name evidence="8" type="ORF">K489DRAFT_375712</name>
</gene>
<accession>A0A6J3MI60</accession>
<keyword evidence="5" id="KW-0521">NADP</keyword>
<feature type="domain" description="3-oxo-5-alpha-steroid 4-dehydrogenase C-terminal" evidence="6">
    <location>
        <begin position="212"/>
        <end position="338"/>
    </location>
</feature>
<dbReference type="Proteomes" id="UP000504637">
    <property type="component" value="Unplaced"/>
</dbReference>
<feature type="transmembrane region" description="Helical" evidence="5">
    <location>
        <begin position="215"/>
        <end position="236"/>
    </location>
</feature>
<comment type="function">
    <text evidence="5">Plays a key role in early steps of protein N-linked glycosylation by being involved in the conversion of polyprenol into dolichol. Acts as a polyprenal reductase that mediates the reduction of polyprenal into dolichal in a NADP-dependent mechanism. Dolichols are required for the synthesis of dolichol-linked monosaccharides and the oligosaccharide precursor used for N-glycosylation.</text>
</comment>
<dbReference type="RefSeq" id="XP_033464636.1">
    <property type="nucleotide sequence ID" value="XM_033603746.1"/>
</dbReference>
<dbReference type="AlphaFoldDB" id="A0A6J3MI60"/>
<feature type="transmembrane region" description="Helical" evidence="5">
    <location>
        <begin position="93"/>
        <end position="110"/>
    </location>
</feature>
<comment type="catalytic activity">
    <reaction evidence="5">
        <text>a di-trans,poly-cis-dolichal + NADP(+) = a di-trans,poly-cis-polyprenal + NADPH + H(+)</text>
        <dbReference type="Rhea" id="RHEA:80727"/>
        <dbReference type="Rhea" id="RHEA-COMP:19536"/>
        <dbReference type="Rhea" id="RHEA-COMP:19537"/>
        <dbReference type="ChEBI" id="CHEBI:15378"/>
        <dbReference type="ChEBI" id="CHEBI:57783"/>
        <dbReference type="ChEBI" id="CHEBI:58349"/>
        <dbReference type="ChEBI" id="CHEBI:231623"/>
        <dbReference type="ChEBI" id="CHEBI:231637"/>
        <dbReference type="EC" id="1.3.1.94"/>
    </reaction>
    <physiologicalReaction direction="right-to-left" evidence="5">
        <dbReference type="Rhea" id="RHEA:80729"/>
    </physiologicalReaction>
</comment>
<evidence type="ECO:0000256" key="4">
    <source>
        <dbReference type="ARBA" id="ARBA00023136"/>
    </source>
</evidence>
<dbReference type="PANTHER" id="PTHR14624:SF0">
    <property type="entry name" value="POLYPRENOL REDUCTASE"/>
    <property type="match status" value="1"/>
</dbReference>
<evidence type="ECO:0000256" key="1">
    <source>
        <dbReference type="ARBA" id="ARBA00004127"/>
    </source>
</evidence>
<dbReference type="GO" id="GO:0003865">
    <property type="term" value="F:3-oxo-5-alpha-steroid 4-dehydrogenase activity"/>
    <property type="evidence" value="ECO:0007669"/>
    <property type="project" value="TreeGrafter"/>
</dbReference>
<keyword evidence="4 5" id="KW-0472">Membrane</keyword>
<keyword evidence="2 5" id="KW-0812">Transmembrane</keyword>
<dbReference type="PROSITE" id="PS50244">
    <property type="entry name" value="S5A_REDUCTASE"/>
    <property type="match status" value="1"/>
</dbReference>
<dbReference type="PANTHER" id="PTHR14624">
    <property type="entry name" value="DFG10 PROTEIN"/>
    <property type="match status" value="1"/>
</dbReference>
<comment type="similarity">
    <text evidence="5">Belongs to the steroid 5-alpha reductase family. Polyprenal reductase subfamily.</text>
</comment>
<keyword evidence="7" id="KW-1185">Reference proteome</keyword>
<protein>
    <recommendedName>
        <fullName evidence="5">Polyprenal reductase</fullName>
        <ecNumber evidence="5">1.3.1.94</ecNumber>
    </recommendedName>
</protein>
<evidence type="ECO:0000256" key="5">
    <source>
        <dbReference type="RuleBase" id="RU367081"/>
    </source>
</evidence>
<feature type="transmembrane region" description="Helical" evidence="5">
    <location>
        <begin position="12"/>
        <end position="35"/>
    </location>
</feature>
<evidence type="ECO:0000259" key="6">
    <source>
        <dbReference type="Pfam" id="PF02544"/>
    </source>
</evidence>
<dbReference type="EC" id="1.3.1.94" evidence="5"/>
<evidence type="ECO:0000313" key="8">
    <source>
        <dbReference type="RefSeq" id="XP_033464636.1"/>
    </source>
</evidence>
<evidence type="ECO:0000256" key="3">
    <source>
        <dbReference type="ARBA" id="ARBA00022989"/>
    </source>
</evidence>
<dbReference type="Pfam" id="PF02544">
    <property type="entry name" value="Steroid_dh"/>
    <property type="match status" value="1"/>
</dbReference>
<organism evidence="8">
    <name type="scientific">Dissoconium aciculare CBS 342.82</name>
    <dbReference type="NCBI Taxonomy" id="1314786"/>
    <lineage>
        <taxon>Eukaryota</taxon>
        <taxon>Fungi</taxon>
        <taxon>Dikarya</taxon>
        <taxon>Ascomycota</taxon>
        <taxon>Pezizomycotina</taxon>
        <taxon>Dothideomycetes</taxon>
        <taxon>Dothideomycetidae</taxon>
        <taxon>Mycosphaerellales</taxon>
        <taxon>Dissoconiaceae</taxon>
        <taxon>Dissoconium</taxon>
    </lineage>
</organism>
<comment type="pathway">
    <text evidence="5">Protein modification; protein glycosylation.</text>
</comment>
<dbReference type="OrthoDB" id="541710at2759"/>
<dbReference type="GO" id="GO:0006488">
    <property type="term" value="P:dolichol-linked oligosaccharide biosynthetic process"/>
    <property type="evidence" value="ECO:0007669"/>
    <property type="project" value="UniProtKB-UniRule"/>
</dbReference>
<comment type="subcellular location">
    <subcellularLocation>
        <location evidence="1">Endomembrane system</location>
        <topology evidence="1">Multi-pass membrane protein</topology>
    </subcellularLocation>
    <subcellularLocation>
        <location evidence="5">Endoplasmic reticulum membrane</location>
    </subcellularLocation>
</comment>
<sequence>MSVPPPKPISIVFLLQAGYLSASALILIVWAIPVFRRRFLEYGARASSGEPAEGAASDQASKKSHEANKELSLVSLFVKALDVAAKIQVPHSWFTSFYVVSVLSSLFWLVEVFRVGDFYGLIVENRIAHQRSQMSLSQTKLAWLLMLIQGSRRLYESLTLPSSSTSRMWIGHWVIGIGFYVATGVAIWVEGAVTLLAIDGTFRDLIPSAPSLRTFIALPMFMLASGLQHDVHTYLASLKKSSSTSSSSPSSKSQYSLPVHVAFGLSLTPHYFAECIIYLSLSILTAPSGSWLNGTIFCAFIFTAVNLGVTADGTREWYRKRFGAEKIGSAARMIPGIW</sequence>
<keyword evidence="5" id="KW-0560">Oxidoreductase</keyword>
<dbReference type="GeneID" id="54361546"/>
<dbReference type="GO" id="GO:0102389">
    <property type="term" value="F:polyprenol reductase activity"/>
    <property type="evidence" value="ECO:0007669"/>
    <property type="project" value="UniProtKB-UniRule"/>
</dbReference>
<dbReference type="GO" id="GO:0016095">
    <property type="term" value="P:polyprenol catabolic process"/>
    <property type="evidence" value="ECO:0007669"/>
    <property type="project" value="UniProtKB-UniRule"/>
</dbReference>
<reference evidence="8" key="1">
    <citation type="submission" date="2020-01" db="EMBL/GenBank/DDBJ databases">
        <authorList>
            <consortium name="DOE Joint Genome Institute"/>
            <person name="Haridas S."/>
            <person name="Albert R."/>
            <person name="Binder M."/>
            <person name="Bloem J."/>
            <person name="Labutti K."/>
            <person name="Salamov A."/>
            <person name="Andreopoulos B."/>
            <person name="Baker S.E."/>
            <person name="Barry K."/>
            <person name="Bills G."/>
            <person name="Bluhm B.H."/>
            <person name="Cannon C."/>
            <person name="Castanera R."/>
            <person name="Culley D.E."/>
            <person name="Daum C."/>
            <person name="Ezra D."/>
            <person name="Gonzalez J.B."/>
            <person name="Henrissat B."/>
            <person name="Kuo A."/>
            <person name="Liang C."/>
            <person name="Lipzen A."/>
            <person name="Lutzoni F."/>
            <person name="Magnuson J."/>
            <person name="Mondo S."/>
            <person name="Nolan M."/>
            <person name="Ohm R."/>
            <person name="Pangilinan J."/>
            <person name="Park H.-J."/>
            <person name="Ramirez L."/>
            <person name="Alfaro M."/>
            <person name="Sun H."/>
            <person name="Tritt A."/>
            <person name="Yoshinaga Y."/>
            <person name="Zwiers L.-H."/>
            <person name="Turgeon B.G."/>
            <person name="Goodwin S.B."/>
            <person name="Spatafora J.W."/>
            <person name="Crous P.W."/>
            <person name="Grigoriev I.V."/>
        </authorList>
    </citation>
    <scope>NUCLEOTIDE SEQUENCE</scope>
    <source>
        <strain evidence="8">CBS 342.82</strain>
    </source>
</reference>
<dbReference type="InterPro" id="IPR001104">
    <property type="entry name" value="3-oxo-5_a-steroid_4-DH_C"/>
</dbReference>
<evidence type="ECO:0000256" key="2">
    <source>
        <dbReference type="ARBA" id="ARBA00022692"/>
    </source>
</evidence>
<dbReference type="UniPathway" id="UPA00378"/>
<reference evidence="8" key="3">
    <citation type="submission" date="2025-08" db="UniProtKB">
        <authorList>
            <consortium name="RefSeq"/>
        </authorList>
    </citation>
    <scope>IDENTIFICATION</scope>
    <source>
        <strain evidence="8">CBS 342.82</strain>
    </source>
</reference>
<feature type="transmembrane region" description="Helical" evidence="5">
    <location>
        <begin position="291"/>
        <end position="311"/>
    </location>
</feature>
<keyword evidence="3 5" id="KW-1133">Transmembrane helix</keyword>
<evidence type="ECO:0000313" key="7">
    <source>
        <dbReference type="Proteomes" id="UP000504637"/>
    </source>
</evidence>
<dbReference type="InterPro" id="IPR039698">
    <property type="entry name" value="Dfg10/SRD5A3"/>
</dbReference>
<dbReference type="GO" id="GO:0005789">
    <property type="term" value="C:endoplasmic reticulum membrane"/>
    <property type="evidence" value="ECO:0007669"/>
    <property type="project" value="UniProtKB-SubCell"/>
</dbReference>
<reference evidence="8" key="2">
    <citation type="submission" date="2020-04" db="EMBL/GenBank/DDBJ databases">
        <authorList>
            <consortium name="NCBI Genome Project"/>
        </authorList>
    </citation>
    <scope>NUCLEOTIDE SEQUENCE</scope>
    <source>
        <strain evidence="8">CBS 342.82</strain>
    </source>
</reference>
<dbReference type="GO" id="GO:0160198">
    <property type="term" value="F:polyprenal reductase activity"/>
    <property type="evidence" value="ECO:0007669"/>
    <property type="project" value="UniProtKB-EC"/>
</dbReference>